<organism evidence="1">
    <name type="scientific">Oryza brachyantha</name>
    <name type="common">malo sina</name>
    <dbReference type="NCBI Taxonomy" id="4533"/>
    <lineage>
        <taxon>Eukaryota</taxon>
        <taxon>Viridiplantae</taxon>
        <taxon>Streptophyta</taxon>
        <taxon>Embryophyta</taxon>
        <taxon>Tracheophyta</taxon>
        <taxon>Spermatophyta</taxon>
        <taxon>Magnoliopsida</taxon>
        <taxon>Liliopsida</taxon>
        <taxon>Poales</taxon>
        <taxon>Poaceae</taxon>
        <taxon>BOP clade</taxon>
        <taxon>Oryzoideae</taxon>
        <taxon>Oryzeae</taxon>
        <taxon>Oryzinae</taxon>
        <taxon>Oryza</taxon>
    </lineage>
</organism>
<protein>
    <submittedName>
        <fullName evidence="1">Uncharacterized protein</fullName>
    </submittedName>
</protein>
<keyword evidence="2" id="KW-1185">Reference proteome</keyword>
<evidence type="ECO:0000313" key="1">
    <source>
        <dbReference type="EnsemblPlants" id="OB08G29470.1"/>
    </source>
</evidence>
<sequence>MYQNGWLLLLTGGEIPHRQVYQEENSSLHWHLYLDIRVPSHLPLIFLNRSM</sequence>
<accession>J3MV16</accession>
<name>J3MV16_ORYBR</name>
<reference evidence="1" key="1">
    <citation type="journal article" date="2013" name="Nat. Commun.">
        <title>Whole-genome sequencing of Oryza brachyantha reveals mechanisms underlying Oryza genome evolution.</title>
        <authorList>
            <person name="Chen J."/>
            <person name="Huang Q."/>
            <person name="Gao D."/>
            <person name="Wang J."/>
            <person name="Lang Y."/>
            <person name="Liu T."/>
            <person name="Li B."/>
            <person name="Bai Z."/>
            <person name="Luis Goicoechea J."/>
            <person name="Liang C."/>
            <person name="Chen C."/>
            <person name="Zhang W."/>
            <person name="Sun S."/>
            <person name="Liao Y."/>
            <person name="Zhang X."/>
            <person name="Yang L."/>
            <person name="Song C."/>
            <person name="Wang M."/>
            <person name="Shi J."/>
            <person name="Liu G."/>
            <person name="Liu J."/>
            <person name="Zhou H."/>
            <person name="Zhou W."/>
            <person name="Yu Q."/>
            <person name="An N."/>
            <person name="Chen Y."/>
            <person name="Cai Q."/>
            <person name="Wang B."/>
            <person name="Liu B."/>
            <person name="Min J."/>
            <person name="Huang Y."/>
            <person name="Wu H."/>
            <person name="Li Z."/>
            <person name="Zhang Y."/>
            <person name="Yin Y."/>
            <person name="Song W."/>
            <person name="Jiang J."/>
            <person name="Jackson S.A."/>
            <person name="Wing R.A."/>
            <person name="Wang J."/>
            <person name="Chen M."/>
        </authorList>
    </citation>
    <scope>NUCLEOTIDE SEQUENCE [LARGE SCALE GENOMIC DNA]</scope>
    <source>
        <strain evidence="1">cv. IRGC 101232</strain>
    </source>
</reference>
<dbReference type="Proteomes" id="UP000006038">
    <property type="component" value="Chromosome 8"/>
</dbReference>
<dbReference type="Gramene" id="OB08G29470.1">
    <property type="protein sequence ID" value="OB08G29470.1"/>
    <property type="gene ID" value="OB08G29470"/>
</dbReference>
<dbReference type="HOGENOM" id="CLU_3109627_0_0_1"/>
<dbReference type="AlphaFoldDB" id="J3MV16"/>
<reference evidence="1" key="2">
    <citation type="submission" date="2013-04" db="UniProtKB">
        <authorList>
            <consortium name="EnsemblPlants"/>
        </authorList>
    </citation>
    <scope>IDENTIFICATION</scope>
</reference>
<evidence type="ECO:0000313" key="2">
    <source>
        <dbReference type="Proteomes" id="UP000006038"/>
    </source>
</evidence>
<dbReference type="EnsemblPlants" id="OB08G29470.1">
    <property type="protein sequence ID" value="OB08G29470.1"/>
    <property type="gene ID" value="OB08G29470"/>
</dbReference>
<proteinExistence type="predicted"/>